<dbReference type="InterPro" id="IPR017853">
    <property type="entry name" value="GH"/>
</dbReference>
<evidence type="ECO:0000256" key="1">
    <source>
        <dbReference type="ARBA" id="ARBA00022729"/>
    </source>
</evidence>
<feature type="transmembrane region" description="Helical" evidence="2">
    <location>
        <begin position="20"/>
        <end position="41"/>
    </location>
</feature>
<dbReference type="InterPro" id="IPR003790">
    <property type="entry name" value="GHL10"/>
</dbReference>
<evidence type="ECO:0000259" key="3">
    <source>
        <dbReference type="Pfam" id="PF02638"/>
    </source>
</evidence>
<sequence length="558" mass="62482">MHLLSSCYCRHQYPSAHLPLLFGLFARLFALLLAVSALLSISACNTTSSTNARSTTSPTVAAWPAMTTANSTIILTPANDAALPPLAPREFRAAWVSTVSNLDWPSRKNLSSAQQQAEIIAILDTAAQLKLNAIVLQVRPSADALYASELEPWSEFLTGEQGKAPKPYYDPLLFWIQQAHARGLELHAWFNPYRAKTASGKAPVTEAYFKKIAGNAIKRYGDLWWLDPAEPVAMQHTLAVIRDVVKRYDVDGIQMDDYFYPYPLNNAKGKPLPFPDDDTWLAYQQQGGKLARADWRRQNVNQLVQAVQQSIRQEKSWVKFGISPFGIGKPSRLPTGIKGFSQYDQLYADVELWLERGWVDYLVPQLYWPMAQTAQSFTVLRDYWHAQNPQGRHIWPGLFTNNLAHKDKSWSAEEILQQIEASRAPGLHTQSQGHVHFSITALMQNRKNIRQGLSAEKYQSQALVPASPWLTQEAMAAPILVADLKQKLLSVEPDPTLGFSMLAVWKRYENGWVFASQPASNAGISLNDDSVHGALKEVQVSKINRVGQESPSTRYSLN</sequence>
<dbReference type="PANTHER" id="PTHR43405">
    <property type="entry name" value="GLYCOSYL HYDROLASE DIGH"/>
    <property type="match status" value="1"/>
</dbReference>
<dbReference type="Pfam" id="PF02638">
    <property type="entry name" value="GHL10"/>
    <property type="match status" value="1"/>
</dbReference>
<keyword evidence="2" id="KW-0472">Membrane</keyword>
<gene>
    <name evidence="4" type="ORF">EJN92_14085</name>
</gene>
<reference evidence="4 5" key="1">
    <citation type="journal article" date="2011" name="Int. J. Syst. Evol. Microbiol.">
        <title>Description of Undibacterium oligocarboniphilum sp. nov., isolated from purified water, and Undibacterium pigrum strain CCUG 49012 as the type strain of Undibacterium parvum sp. nov., and emended descriptions of the genus Undibacterium and the species Undibacterium pigrum.</title>
        <authorList>
            <person name="Eder W."/>
            <person name="Wanner G."/>
            <person name="Ludwig W."/>
            <person name="Busse H.J."/>
            <person name="Ziemke-Kageler F."/>
            <person name="Lang E."/>
        </authorList>
    </citation>
    <scope>NUCLEOTIDE SEQUENCE [LARGE SCALE GENOMIC DNA]</scope>
    <source>
        <strain evidence="4 5">DSM 23061</strain>
    </source>
</reference>
<evidence type="ECO:0000313" key="4">
    <source>
        <dbReference type="EMBL" id="AZP13030.1"/>
    </source>
</evidence>
<keyword evidence="2" id="KW-1133">Transmembrane helix</keyword>
<dbReference type="EMBL" id="CP034464">
    <property type="protein sequence ID" value="AZP13030.1"/>
    <property type="molecule type" value="Genomic_DNA"/>
</dbReference>
<dbReference type="PANTHER" id="PTHR43405:SF1">
    <property type="entry name" value="GLYCOSYL HYDROLASE DIGH"/>
    <property type="match status" value="1"/>
</dbReference>
<organism evidence="4 5">
    <name type="scientific">Undibacterium parvum</name>
    <dbReference type="NCBI Taxonomy" id="401471"/>
    <lineage>
        <taxon>Bacteria</taxon>
        <taxon>Pseudomonadati</taxon>
        <taxon>Pseudomonadota</taxon>
        <taxon>Betaproteobacteria</taxon>
        <taxon>Burkholderiales</taxon>
        <taxon>Oxalobacteraceae</taxon>
        <taxon>Undibacterium</taxon>
    </lineage>
</organism>
<dbReference type="KEGG" id="upv:EJN92_14085"/>
<dbReference type="AlphaFoldDB" id="A0A3S9HLQ4"/>
<name>A0A3S9HLQ4_9BURK</name>
<evidence type="ECO:0000256" key="2">
    <source>
        <dbReference type="SAM" id="Phobius"/>
    </source>
</evidence>
<dbReference type="InterPro" id="IPR052177">
    <property type="entry name" value="Divisome_Glycosyl_Hydrolase"/>
</dbReference>
<keyword evidence="2" id="KW-0812">Transmembrane</keyword>
<dbReference type="SUPFAM" id="SSF51445">
    <property type="entry name" value="(Trans)glycosidases"/>
    <property type="match status" value="1"/>
</dbReference>
<proteinExistence type="predicted"/>
<keyword evidence="5" id="KW-1185">Reference proteome</keyword>
<protein>
    <recommendedName>
        <fullName evidence="3">Glycosyl hydrolase-like 10 domain-containing protein</fullName>
    </recommendedName>
</protein>
<dbReference type="Proteomes" id="UP000275663">
    <property type="component" value="Chromosome"/>
</dbReference>
<feature type="domain" description="Glycosyl hydrolase-like 10" evidence="3">
    <location>
        <begin position="90"/>
        <end position="410"/>
    </location>
</feature>
<accession>A0A3S9HLQ4</accession>
<evidence type="ECO:0000313" key="5">
    <source>
        <dbReference type="Proteomes" id="UP000275663"/>
    </source>
</evidence>
<dbReference type="Gene3D" id="3.20.20.80">
    <property type="entry name" value="Glycosidases"/>
    <property type="match status" value="1"/>
</dbReference>
<keyword evidence="1" id="KW-0732">Signal</keyword>